<dbReference type="Gene3D" id="3.40.50.300">
    <property type="entry name" value="P-loop containing nucleotide triphosphate hydrolases"/>
    <property type="match status" value="1"/>
</dbReference>
<dbReference type="SUPFAM" id="SSF52540">
    <property type="entry name" value="P-loop containing nucleoside triphosphate hydrolases"/>
    <property type="match status" value="1"/>
</dbReference>
<evidence type="ECO:0000313" key="1">
    <source>
        <dbReference type="EMBL" id="TGE13861.1"/>
    </source>
</evidence>
<gene>
    <name evidence="1" type="ORF">E5J99_18570</name>
</gene>
<sequence length="72" mass="7907">MMTTAATPRPRLFAGPNGSGKSALLDELRGQFNLGVYVNADEIEKQLVRQRFLHLSDYQLAQSGASLAQRNS</sequence>
<proteinExistence type="predicted"/>
<dbReference type="Proteomes" id="UP000297739">
    <property type="component" value="Unassembled WGS sequence"/>
</dbReference>
<dbReference type="OrthoDB" id="9791543at2"/>
<comment type="caution">
    <text evidence="1">The sequence shown here is derived from an EMBL/GenBank/DDBJ whole genome shotgun (WGS) entry which is preliminary data.</text>
</comment>
<evidence type="ECO:0000313" key="2">
    <source>
        <dbReference type="Proteomes" id="UP000297739"/>
    </source>
</evidence>
<dbReference type="AlphaFoldDB" id="A0A4Z0PHU6"/>
<dbReference type="InterPro" id="IPR027417">
    <property type="entry name" value="P-loop_NTPase"/>
</dbReference>
<evidence type="ECO:0008006" key="3">
    <source>
        <dbReference type="Google" id="ProtNLM"/>
    </source>
</evidence>
<dbReference type="EMBL" id="SRLD01000048">
    <property type="protein sequence ID" value="TGE13861.1"/>
    <property type="molecule type" value="Genomic_DNA"/>
</dbReference>
<keyword evidence="2" id="KW-1185">Reference proteome</keyword>
<reference evidence="1 2" key="1">
    <citation type="submission" date="2019-04" db="EMBL/GenBank/DDBJ databases">
        <authorList>
            <person name="Feng G."/>
            <person name="Zhang J."/>
            <person name="Zhu H."/>
        </authorList>
    </citation>
    <scope>NUCLEOTIDE SEQUENCE [LARGE SCALE GENOMIC DNA]</scope>
    <source>
        <strain evidence="1 2">JCM 17223</strain>
    </source>
</reference>
<name>A0A4Z0PHU6_9BACT</name>
<dbReference type="RefSeq" id="WP_135499320.1">
    <property type="nucleotide sequence ID" value="NZ_SRLD01000048.1"/>
</dbReference>
<accession>A0A4Z0PHU6</accession>
<organism evidence="1 2">
    <name type="scientific">Hymenobacter elongatus</name>
    <dbReference type="NCBI Taxonomy" id="877208"/>
    <lineage>
        <taxon>Bacteria</taxon>
        <taxon>Pseudomonadati</taxon>
        <taxon>Bacteroidota</taxon>
        <taxon>Cytophagia</taxon>
        <taxon>Cytophagales</taxon>
        <taxon>Hymenobacteraceae</taxon>
        <taxon>Hymenobacter</taxon>
    </lineage>
</organism>
<protein>
    <recommendedName>
        <fullName evidence="3">UDP-N-acetylglucosamine kinase</fullName>
    </recommendedName>
</protein>